<sequence length="304" mass="33517">MSDERGHAFTFAAARAAGMSTGRLRHTRFARPFHGVRVDGRFDGTDIEARARALRPRMAAGQFFAHATAAALLGIPLPRRLADPGSDLELGVFAPDRAPQLRGVRSHEITWTGQQLVNLRGLPVLGPADTWAQLSTALSIEELVIAADWLITGDEPYSGAAPPSSLVELDQAIARRGRMRGVRSLRAAKERTRYGSLSPQETRLRLLLADAHLPEPALNHRIVDDHGALVAMVDFAYPDRSVALEYLGDHHRTERSVYRDDILRRERLTARGWSVIYTTAADLVSPAFLLIRLRRLLASTGKTS</sequence>
<name>A0AAU7GH33_9MICO</name>
<dbReference type="Gene3D" id="3.40.960.10">
    <property type="entry name" value="VSR Endonuclease"/>
    <property type="match status" value="1"/>
</dbReference>
<gene>
    <name evidence="1" type="ORF">AAME72_09955</name>
</gene>
<proteinExistence type="predicted"/>
<accession>A0AAU7GH33</accession>
<dbReference type="EMBL" id="CP157390">
    <property type="protein sequence ID" value="XBM50175.1"/>
    <property type="molecule type" value="Genomic_DNA"/>
</dbReference>
<dbReference type="RefSeq" id="WP_348790084.1">
    <property type="nucleotide sequence ID" value="NZ_CP157390.1"/>
</dbReference>
<dbReference type="AlphaFoldDB" id="A0AAU7GH33"/>
<organism evidence="1">
    <name type="scientific">Leifsonia sp. NPDC080035</name>
    <dbReference type="NCBI Taxonomy" id="3143936"/>
    <lineage>
        <taxon>Bacteria</taxon>
        <taxon>Bacillati</taxon>
        <taxon>Actinomycetota</taxon>
        <taxon>Actinomycetes</taxon>
        <taxon>Micrococcales</taxon>
        <taxon>Microbacteriaceae</taxon>
        <taxon>Leifsonia</taxon>
    </lineage>
</organism>
<evidence type="ECO:0000313" key="1">
    <source>
        <dbReference type="EMBL" id="XBM50175.1"/>
    </source>
</evidence>
<reference evidence="1" key="1">
    <citation type="submission" date="2024-05" db="EMBL/GenBank/DDBJ databases">
        <title>The Natural Products Discovery Center: Release of the First 8490 Sequenced Strains for Exploring Actinobacteria Biosynthetic Diversity.</title>
        <authorList>
            <person name="Kalkreuter E."/>
            <person name="Kautsar S.A."/>
            <person name="Yang D."/>
            <person name="Bader C.D."/>
            <person name="Teijaro C.N."/>
            <person name="Fluegel L."/>
            <person name="Davis C.M."/>
            <person name="Simpson J.R."/>
            <person name="Lauterbach L."/>
            <person name="Steele A.D."/>
            <person name="Gui C."/>
            <person name="Meng S."/>
            <person name="Li G."/>
            <person name="Viehrig K."/>
            <person name="Ye F."/>
            <person name="Su P."/>
            <person name="Kiefer A.F."/>
            <person name="Nichols A."/>
            <person name="Cepeda A.J."/>
            <person name="Yan W."/>
            <person name="Fan B."/>
            <person name="Jiang Y."/>
            <person name="Adhikari A."/>
            <person name="Zheng C.-J."/>
            <person name="Schuster L."/>
            <person name="Cowan T.M."/>
            <person name="Smanski M.J."/>
            <person name="Chevrette M.G."/>
            <person name="de Carvalho L.P.S."/>
            <person name="Shen B."/>
        </authorList>
    </citation>
    <scope>NUCLEOTIDE SEQUENCE</scope>
    <source>
        <strain evidence="1">NPDC080035</strain>
    </source>
</reference>
<protein>
    <recommendedName>
        <fullName evidence="2">DUF559 domain-containing protein</fullName>
    </recommendedName>
</protein>
<evidence type="ECO:0008006" key="2">
    <source>
        <dbReference type="Google" id="ProtNLM"/>
    </source>
</evidence>